<accession>A0A4R9GNS2</accession>
<keyword evidence="4" id="KW-0274">FAD</keyword>
<dbReference type="OrthoDB" id="9769600at2"/>
<keyword evidence="8" id="KW-1185">Reference proteome</keyword>
<comment type="caution">
    <text evidence="7">The sequence shown here is derived from an EMBL/GenBank/DDBJ whole genome shotgun (WGS) entry which is preliminary data.</text>
</comment>
<evidence type="ECO:0000313" key="7">
    <source>
        <dbReference type="EMBL" id="TGK17296.1"/>
    </source>
</evidence>
<evidence type="ECO:0000259" key="6">
    <source>
        <dbReference type="Pfam" id="PF03275"/>
    </source>
</evidence>
<dbReference type="EMBL" id="RQEV01000012">
    <property type="protein sequence ID" value="TGK17296.1"/>
    <property type="molecule type" value="Genomic_DNA"/>
</dbReference>
<evidence type="ECO:0000256" key="5">
    <source>
        <dbReference type="ARBA" id="ARBA00023235"/>
    </source>
</evidence>
<dbReference type="InterPro" id="IPR015899">
    <property type="entry name" value="UDP-GalPyranose_mutase_C"/>
</dbReference>
<gene>
    <name evidence="7" type="primary">glf</name>
    <name evidence="7" type="ORF">EHO61_12870</name>
</gene>
<evidence type="ECO:0000313" key="8">
    <source>
        <dbReference type="Proteomes" id="UP000297855"/>
    </source>
</evidence>
<comment type="cofactor">
    <cofactor evidence="1">
        <name>FAD</name>
        <dbReference type="ChEBI" id="CHEBI:57692"/>
    </cofactor>
</comment>
<dbReference type="RefSeq" id="WP_135813985.1">
    <property type="nucleotide sequence ID" value="NZ_RQEV01000012.1"/>
</dbReference>
<dbReference type="GO" id="GO:0008767">
    <property type="term" value="F:UDP-galactopyranose mutase activity"/>
    <property type="evidence" value="ECO:0007669"/>
    <property type="project" value="UniProtKB-EC"/>
</dbReference>
<dbReference type="Gene3D" id="3.40.50.720">
    <property type="entry name" value="NAD(P)-binding Rossmann-like Domain"/>
    <property type="match status" value="3"/>
</dbReference>
<dbReference type="EC" id="5.4.99.9" evidence="7"/>
<dbReference type="GO" id="GO:0005829">
    <property type="term" value="C:cytosol"/>
    <property type="evidence" value="ECO:0007669"/>
    <property type="project" value="TreeGrafter"/>
</dbReference>
<dbReference type="Pfam" id="PF13450">
    <property type="entry name" value="NAD_binding_8"/>
    <property type="match status" value="1"/>
</dbReference>
<dbReference type="SUPFAM" id="SSF51971">
    <property type="entry name" value="Nucleotide-binding domain"/>
    <property type="match status" value="1"/>
</dbReference>
<dbReference type="InterPro" id="IPR004379">
    <property type="entry name" value="UDP-GALP_mutase"/>
</dbReference>
<evidence type="ECO:0000256" key="3">
    <source>
        <dbReference type="ARBA" id="ARBA00022630"/>
    </source>
</evidence>
<dbReference type="PANTHER" id="PTHR21197:SF0">
    <property type="entry name" value="UDP-GALACTOPYRANOSE MUTASE"/>
    <property type="match status" value="1"/>
</dbReference>
<evidence type="ECO:0000256" key="4">
    <source>
        <dbReference type="ARBA" id="ARBA00022827"/>
    </source>
</evidence>
<evidence type="ECO:0000256" key="1">
    <source>
        <dbReference type="ARBA" id="ARBA00001974"/>
    </source>
</evidence>
<proteinExistence type="inferred from homology"/>
<dbReference type="Pfam" id="PF03275">
    <property type="entry name" value="GLF"/>
    <property type="match status" value="1"/>
</dbReference>
<evidence type="ECO:0000256" key="2">
    <source>
        <dbReference type="ARBA" id="ARBA00009321"/>
    </source>
</evidence>
<keyword evidence="3" id="KW-0285">Flavoprotein</keyword>
<keyword evidence="5 7" id="KW-0413">Isomerase</keyword>
<sequence>MHHTGEKAPRKILIVGAGFSGAVVAHELSTSISPAPEILVLDQRSHIAGNCHTLRDSSTGVMVHEYGPHIFHTDDLETWKYVNSFVPFRPFVNRVKGVHNGAVYSLPVNLHTINQLFGKQLGPAEAREFISSQADKKIGEPANFEEQALKFLGDRIYRAFFYGYTRKQWGCEPKELPASILKRLPVRFNYDDNYYSDPYQGIPESGYSEIVRKMLDHPNIRIELNRKFVPEKDQNGFDHVFFTGPIDEYFGFKHGRLGYRTVTFERHEGIGDFQGNAVLNYCDPDVPWTRIHEHKHFAPWENHEKTVWFKEFSKETSEKDIPYYPKRLTEDLDIFAKYEKDASQLSKVTFLGRLATYRYMDMHHVIKEARETARKFLALVRA</sequence>
<protein>
    <submittedName>
        <fullName evidence="7">UDP-galactopyranose mutase</fullName>
        <ecNumber evidence="7">5.4.99.9</ecNumber>
    </submittedName>
</protein>
<dbReference type="GO" id="GO:0050660">
    <property type="term" value="F:flavin adenine dinucleotide binding"/>
    <property type="evidence" value="ECO:0007669"/>
    <property type="project" value="TreeGrafter"/>
</dbReference>
<dbReference type="Proteomes" id="UP000297855">
    <property type="component" value="Unassembled WGS sequence"/>
</dbReference>
<dbReference type="AlphaFoldDB" id="A0A4R9GNS2"/>
<dbReference type="SUPFAM" id="SSF54373">
    <property type="entry name" value="FAD-linked reductases, C-terminal domain"/>
    <property type="match status" value="1"/>
</dbReference>
<comment type="similarity">
    <text evidence="2">Belongs to the UDP-galactopyranose/dTDP-fucopyranose mutase family.</text>
</comment>
<feature type="domain" description="UDP-galactopyranose mutase C-terminal" evidence="6">
    <location>
        <begin position="159"/>
        <end position="359"/>
    </location>
</feature>
<organism evidence="7 8">
    <name type="scientific">Leptospira fluminis</name>
    <dbReference type="NCBI Taxonomy" id="2484979"/>
    <lineage>
        <taxon>Bacteria</taxon>
        <taxon>Pseudomonadati</taxon>
        <taxon>Spirochaetota</taxon>
        <taxon>Spirochaetia</taxon>
        <taxon>Leptospirales</taxon>
        <taxon>Leptospiraceae</taxon>
        <taxon>Leptospira</taxon>
    </lineage>
</organism>
<dbReference type="PANTHER" id="PTHR21197">
    <property type="entry name" value="UDP-GALACTOPYRANOSE MUTASE"/>
    <property type="match status" value="1"/>
</dbReference>
<dbReference type="NCBIfam" id="TIGR00031">
    <property type="entry name" value="UDP-GALP_mutase"/>
    <property type="match status" value="1"/>
</dbReference>
<reference evidence="7" key="1">
    <citation type="journal article" date="2019" name="PLoS Negl. Trop. Dis.">
        <title>Revisiting the worldwide diversity of Leptospira species in the environment.</title>
        <authorList>
            <person name="Vincent A.T."/>
            <person name="Schiettekatte O."/>
            <person name="Bourhy P."/>
            <person name="Veyrier F.J."/>
            <person name="Picardeau M."/>
        </authorList>
    </citation>
    <scope>NUCLEOTIDE SEQUENCE [LARGE SCALE GENOMIC DNA]</scope>
    <source>
        <strain evidence="7">SCS5</strain>
    </source>
</reference>
<name>A0A4R9GNS2_9LEPT</name>